<keyword evidence="2" id="KW-0378">Hydrolase</keyword>
<dbReference type="InterPro" id="IPR011528">
    <property type="entry name" value="NERD"/>
</dbReference>
<dbReference type="GO" id="GO:0003677">
    <property type="term" value="F:DNA binding"/>
    <property type="evidence" value="ECO:0007669"/>
    <property type="project" value="InterPro"/>
</dbReference>
<dbReference type="Gene3D" id="3.40.50.300">
    <property type="entry name" value="P-loop containing nucleotide triphosphate hydrolases"/>
    <property type="match status" value="2"/>
</dbReference>
<dbReference type="EMBL" id="LOMT01000024">
    <property type="protein sequence ID" value="KXY01793.1"/>
    <property type="molecule type" value="Genomic_DNA"/>
</dbReference>
<comment type="caution">
    <text evidence="2">The sequence shown here is derived from an EMBL/GenBank/DDBJ whole genome shotgun (WGS) entry which is preliminary data.</text>
</comment>
<organism evidence="2 3">
    <name type="scientific">Bacillus cereus</name>
    <dbReference type="NCBI Taxonomy" id="1396"/>
    <lineage>
        <taxon>Bacteria</taxon>
        <taxon>Bacillati</taxon>
        <taxon>Bacillota</taxon>
        <taxon>Bacilli</taxon>
        <taxon>Bacillales</taxon>
        <taxon>Bacillaceae</taxon>
        <taxon>Bacillus</taxon>
        <taxon>Bacillus cereus group</taxon>
    </lineage>
</organism>
<dbReference type="PANTHER" id="PTHR11070">
    <property type="entry name" value="UVRD / RECB / PCRA DNA HELICASE FAMILY MEMBER"/>
    <property type="match status" value="1"/>
</dbReference>
<dbReference type="SUPFAM" id="SSF52540">
    <property type="entry name" value="P-loop containing nucleoside triphosphate hydrolases"/>
    <property type="match status" value="1"/>
</dbReference>
<evidence type="ECO:0000259" key="1">
    <source>
        <dbReference type="Pfam" id="PF08378"/>
    </source>
</evidence>
<sequence>MAILYPEMEVVEQLKVKPTDGEMSLLKILQLILDDSYEVFFQPFLNGERPDIVVLRKNYGAVIIEVKDWELGSYRIDKSGQWYVKKDNGPIKDCPLKQVVNYKNSMYDWHIEGLLEQKILNKKYYGLIKCGVYFHKELEVNAKNFLIEQDTKFIHIWGRDTSNKVSNVLVKESSLFTDELYEKIKSCLMPSFHDLESGKEPIYNKKQKQLLQSSSKHQKIKGVAGSGKTLVLARRCVNAYKRTGGRVLVLTFNITLRNYIKDRISDVREDFDWSNFEIKHYHLFISSKCKEHGIKVTLGSFEDTGLFSGVERRIEKYSAIFIDEIQDFKFEWQQIIKKYFLEEGGEFVLLGDEKQNIYNRELEEDKKVKTTISGAWNQLNTSYRLTSRISDVAIEFQKHFFKEKYELDNIDLQEQLQLTLDDGTQLHYYFIKKSLEHETYIEFFKSVYNIIEKLDAHRNDLCFLGTQIELLRELDYYIRLYRKEKTTRTFESKEVYEQIKEHNDCKRQLEKLRRERKYNFWMNGGTTKVATIHSFKGWEINNLVLFVAEDINKSEDEEKVAVEELIYTGITRCRKNLIIINIGNKEMQRFFSSIKEQFDYYYI</sequence>
<dbReference type="InterPro" id="IPR027417">
    <property type="entry name" value="P-loop_NTPase"/>
</dbReference>
<dbReference type="PANTHER" id="PTHR11070:SF2">
    <property type="entry name" value="ATP-DEPENDENT DNA HELICASE SRS2"/>
    <property type="match status" value="1"/>
</dbReference>
<keyword evidence="2" id="KW-0067">ATP-binding</keyword>
<dbReference type="Proteomes" id="UP000075591">
    <property type="component" value="Unassembled WGS sequence"/>
</dbReference>
<reference evidence="2 3" key="1">
    <citation type="submission" date="2015-12" db="EMBL/GenBank/DDBJ databases">
        <title>Bacillus cereus Group isolate.</title>
        <authorList>
            <person name="Kovac J."/>
        </authorList>
    </citation>
    <scope>NUCLEOTIDE SEQUENCE [LARGE SCALE GENOMIC DNA]</scope>
    <source>
        <strain evidence="2 3">FSL W8-0275</strain>
    </source>
</reference>
<protein>
    <submittedName>
        <fullName evidence="2">ATP-dependent helicase</fullName>
    </submittedName>
</protein>
<dbReference type="Pfam" id="PF08378">
    <property type="entry name" value="NERD"/>
    <property type="match status" value="1"/>
</dbReference>
<proteinExistence type="predicted"/>
<dbReference type="RefSeq" id="WP_046947365.1">
    <property type="nucleotide sequence ID" value="NZ_JAAVIN010000009.1"/>
</dbReference>
<dbReference type="AlphaFoldDB" id="A0A150B6W8"/>
<dbReference type="GO" id="GO:0000725">
    <property type="term" value="P:recombinational repair"/>
    <property type="evidence" value="ECO:0007669"/>
    <property type="project" value="TreeGrafter"/>
</dbReference>
<keyword evidence="2" id="KW-0547">Nucleotide-binding</keyword>
<name>A0A150B6W8_BACCE</name>
<gene>
    <name evidence="2" type="ORF">AT274_15525</name>
</gene>
<dbReference type="InterPro" id="IPR000212">
    <property type="entry name" value="DNA_helicase_UvrD/REP"/>
</dbReference>
<dbReference type="GO" id="GO:0005829">
    <property type="term" value="C:cytosol"/>
    <property type="evidence" value="ECO:0007669"/>
    <property type="project" value="TreeGrafter"/>
</dbReference>
<accession>A0A150B6W8</accession>
<keyword evidence="2" id="KW-0347">Helicase</keyword>
<feature type="domain" description="NERD" evidence="1">
    <location>
        <begin position="19"/>
        <end position="109"/>
    </location>
</feature>
<dbReference type="PATRIC" id="fig|1396.432.peg.2424"/>
<dbReference type="GO" id="GO:0033202">
    <property type="term" value="C:DNA helicase complex"/>
    <property type="evidence" value="ECO:0007669"/>
    <property type="project" value="TreeGrafter"/>
</dbReference>
<dbReference type="GO" id="GO:0005524">
    <property type="term" value="F:ATP binding"/>
    <property type="evidence" value="ECO:0007669"/>
    <property type="project" value="InterPro"/>
</dbReference>
<evidence type="ECO:0000313" key="2">
    <source>
        <dbReference type="EMBL" id="KXY01793.1"/>
    </source>
</evidence>
<dbReference type="GO" id="GO:0043138">
    <property type="term" value="F:3'-5' DNA helicase activity"/>
    <property type="evidence" value="ECO:0007669"/>
    <property type="project" value="TreeGrafter"/>
</dbReference>
<evidence type="ECO:0000313" key="3">
    <source>
        <dbReference type="Proteomes" id="UP000075591"/>
    </source>
</evidence>
<dbReference type="Pfam" id="PF13245">
    <property type="entry name" value="AAA_19"/>
    <property type="match status" value="1"/>
</dbReference>